<feature type="non-terminal residue" evidence="5">
    <location>
        <position position="1"/>
    </location>
</feature>
<keyword evidence="6" id="KW-1185">Reference proteome</keyword>
<dbReference type="Proteomes" id="UP000660247">
    <property type="component" value="Unassembled WGS sequence"/>
</dbReference>
<evidence type="ECO:0000256" key="2">
    <source>
        <dbReference type="RuleBase" id="RU003695"/>
    </source>
</evidence>
<dbReference type="InterPro" id="IPR022272">
    <property type="entry name" value="Lipocalin_CS"/>
</dbReference>
<dbReference type="Gene3D" id="2.40.128.20">
    <property type="match status" value="1"/>
</dbReference>
<proteinExistence type="inferred from homology"/>
<dbReference type="AlphaFoldDB" id="A0A851D9E4"/>
<evidence type="ECO:0000256" key="3">
    <source>
        <dbReference type="SAM" id="SignalP"/>
    </source>
</evidence>
<dbReference type="OrthoDB" id="9627583at2759"/>
<feature type="signal peptide" evidence="3">
    <location>
        <begin position="1"/>
        <end position="20"/>
    </location>
</feature>
<keyword evidence="3" id="KW-0732">Signal</keyword>
<dbReference type="GO" id="GO:0036094">
    <property type="term" value="F:small molecule binding"/>
    <property type="evidence" value="ECO:0007669"/>
    <property type="project" value="InterPro"/>
</dbReference>
<gene>
    <name evidence="5" type="primary">Lcn15</name>
    <name evidence="5" type="ORF">TODMEX_R08283</name>
</gene>
<evidence type="ECO:0000259" key="4">
    <source>
        <dbReference type="Pfam" id="PF00061"/>
    </source>
</evidence>
<dbReference type="PANTHER" id="PTHR11430">
    <property type="entry name" value="LIPOCALIN"/>
    <property type="match status" value="1"/>
</dbReference>
<organism evidence="5 6">
    <name type="scientific">Todus mexicanus</name>
    <name type="common">Puerto Rican tody</name>
    <dbReference type="NCBI Taxonomy" id="135184"/>
    <lineage>
        <taxon>Eukaryota</taxon>
        <taxon>Metazoa</taxon>
        <taxon>Chordata</taxon>
        <taxon>Craniata</taxon>
        <taxon>Vertebrata</taxon>
        <taxon>Euteleostomi</taxon>
        <taxon>Archelosauria</taxon>
        <taxon>Archosauria</taxon>
        <taxon>Dinosauria</taxon>
        <taxon>Saurischia</taxon>
        <taxon>Theropoda</taxon>
        <taxon>Coelurosauria</taxon>
        <taxon>Aves</taxon>
        <taxon>Neognathae</taxon>
        <taxon>Neoaves</taxon>
        <taxon>Telluraves</taxon>
        <taxon>Coraciimorphae</taxon>
        <taxon>Coraciiformes</taxon>
        <taxon>Todidae</taxon>
        <taxon>Todus</taxon>
    </lineage>
</organism>
<name>A0A851D9E4_TODME</name>
<dbReference type="PANTHER" id="PTHR11430:SF77">
    <property type="entry name" value="LIPOCALIN-LIKE 1 PROTEIN"/>
    <property type="match status" value="1"/>
</dbReference>
<dbReference type="InterPro" id="IPR012674">
    <property type="entry name" value="Calycin"/>
</dbReference>
<dbReference type="InterPro" id="IPR000566">
    <property type="entry name" value="Lipocln_cytosolic_FA-bd_dom"/>
</dbReference>
<dbReference type="PROSITE" id="PS00213">
    <property type="entry name" value="LIPOCALIN"/>
    <property type="match status" value="1"/>
</dbReference>
<comment type="similarity">
    <text evidence="1 2">Belongs to the calycin superfamily. Lipocalin family.</text>
</comment>
<evidence type="ECO:0000256" key="1">
    <source>
        <dbReference type="ARBA" id="ARBA00006889"/>
    </source>
</evidence>
<comment type="caution">
    <text evidence="5">The sequence shown here is derived from an EMBL/GenBank/DDBJ whole genome shotgun (WGS) entry which is preliminary data.</text>
</comment>
<evidence type="ECO:0000313" key="6">
    <source>
        <dbReference type="Proteomes" id="UP000660247"/>
    </source>
</evidence>
<accession>A0A851D9E4</accession>
<dbReference type="SUPFAM" id="SSF50814">
    <property type="entry name" value="Lipocalins"/>
    <property type="match status" value="1"/>
</dbReference>
<evidence type="ECO:0000313" key="5">
    <source>
        <dbReference type="EMBL" id="NWI66609.1"/>
    </source>
</evidence>
<sequence>MTVMLPSLALALLYLLRAGAEVPIQPDFSAEKFAGTWHLVGAASNCSVFLKMKAGMKSSIVTISLTPEENLAMKLVWPMLDKCQQFELLLQRSRQAGHYVGMSVQEKKDLRVVETDYSHYAIVQVVQQSEQKPTIALQLFTREQDVSPQLLQKFRELIPTVGLTEDMLAILPKSGEHQEGTGWHTQ</sequence>
<dbReference type="Pfam" id="PF00061">
    <property type="entry name" value="Lipocalin"/>
    <property type="match status" value="1"/>
</dbReference>
<feature type="non-terminal residue" evidence="5">
    <location>
        <position position="186"/>
    </location>
</feature>
<feature type="domain" description="Lipocalin/cytosolic fatty-acid binding" evidence="4">
    <location>
        <begin position="34"/>
        <end position="173"/>
    </location>
</feature>
<dbReference type="EMBL" id="WEIS01049378">
    <property type="protein sequence ID" value="NWI66609.1"/>
    <property type="molecule type" value="Genomic_DNA"/>
</dbReference>
<reference evidence="5" key="1">
    <citation type="submission" date="2019-10" db="EMBL/GenBank/DDBJ databases">
        <title>Bird 10,000 Genomes (B10K) Project - Family phase.</title>
        <authorList>
            <person name="Zhang G."/>
        </authorList>
    </citation>
    <scope>NUCLEOTIDE SEQUENCE</scope>
    <source>
        <strain evidence="5">B10K-DU-002-69</strain>
        <tissue evidence="5">Muscle</tissue>
    </source>
</reference>
<protein>
    <submittedName>
        <fullName evidence="5">LCN15 protein</fullName>
    </submittedName>
</protein>
<dbReference type="PRINTS" id="PR01254">
    <property type="entry name" value="PGNDSYNTHASE"/>
</dbReference>
<feature type="chain" id="PRO_5032898316" evidence="3">
    <location>
        <begin position="21"/>
        <end position="186"/>
    </location>
</feature>
<dbReference type="PRINTS" id="PR00179">
    <property type="entry name" value="LIPOCALIN"/>
</dbReference>
<dbReference type="InterPro" id="IPR002345">
    <property type="entry name" value="Lipocalin"/>
</dbReference>